<evidence type="ECO:0000256" key="3">
    <source>
        <dbReference type="ARBA" id="ARBA00003848"/>
    </source>
</evidence>
<organism evidence="7 8">
    <name type="scientific">Streptomyces spiramenti</name>
    <dbReference type="NCBI Taxonomy" id="2720606"/>
    <lineage>
        <taxon>Bacteria</taxon>
        <taxon>Bacillati</taxon>
        <taxon>Actinomycetota</taxon>
        <taxon>Actinomycetes</taxon>
        <taxon>Kitasatosporales</taxon>
        <taxon>Streptomycetaceae</taxon>
        <taxon>Streptomyces</taxon>
    </lineage>
</organism>
<keyword evidence="7" id="KW-0418">Kinase</keyword>
<dbReference type="CDD" id="cd01169">
    <property type="entry name" value="HMPP_kinase"/>
    <property type="match status" value="1"/>
</dbReference>
<dbReference type="GO" id="GO:0008902">
    <property type="term" value="F:hydroxymethylpyrimidine kinase activity"/>
    <property type="evidence" value="ECO:0007669"/>
    <property type="project" value="UniProtKB-EC"/>
</dbReference>
<proteinExistence type="predicted"/>
<comment type="caution">
    <text evidence="7">The sequence shown here is derived from an EMBL/GenBank/DDBJ whole genome shotgun (WGS) entry which is preliminary data.</text>
</comment>
<dbReference type="Proteomes" id="UP000746503">
    <property type="component" value="Unassembled WGS sequence"/>
</dbReference>
<comment type="catalytic activity">
    <reaction evidence="1">
        <text>4-amino-5-hydroxymethyl-2-methylpyrimidine + ATP = 4-amino-2-methyl-5-(phosphooxymethyl)pyrimidine + ADP + H(+)</text>
        <dbReference type="Rhea" id="RHEA:23096"/>
        <dbReference type="ChEBI" id="CHEBI:15378"/>
        <dbReference type="ChEBI" id="CHEBI:16892"/>
        <dbReference type="ChEBI" id="CHEBI:30616"/>
        <dbReference type="ChEBI" id="CHEBI:58354"/>
        <dbReference type="ChEBI" id="CHEBI:456216"/>
        <dbReference type="EC" id="2.7.1.49"/>
    </reaction>
</comment>
<dbReference type="RefSeq" id="WP_167931657.1">
    <property type="nucleotide sequence ID" value="NZ_JAAVJB010000008.1"/>
</dbReference>
<dbReference type="Gene3D" id="3.40.1190.20">
    <property type="match status" value="1"/>
</dbReference>
<name>A0ABX1AGN7_9ACTN</name>
<comment type="function">
    <text evidence="3">Catalyzes the phosphorylation of hydroxymethylpyrimidine phosphate (HMP-P) to HMP-PP, and of HMP to HMP-P.</text>
</comment>
<protein>
    <submittedName>
        <fullName evidence="7">Bifunctional hydroxymethylpyrimidine kinase/phosphomethylpyrimidine kinase</fullName>
        <ecNumber evidence="7">2.7.1.49</ecNumber>
        <ecNumber evidence="7">2.7.4.7</ecNumber>
    </submittedName>
</protein>
<evidence type="ECO:0000313" key="8">
    <source>
        <dbReference type="Proteomes" id="UP000746503"/>
    </source>
</evidence>
<evidence type="ECO:0000313" key="7">
    <source>
        <dbReference type="EMBL" id="NJP65131.1"/>
    </source>
</evidence>
<comment type="pathway">
    <text evidence="4">Cofactor biosynthesis; thiamine diphosphate biosynthesis; 4-amino-2-methyl-5-diphosphomethylpyrimidine from 5-amino-1-(5-phospho-D-ribosyl)imidazole: step 3/3.</text>
</comment>
<reference evidence="7 8" key="1">
    <citation type="submission" date="2020-03" db="EMBL/GenBank/DDBJ databases">
        <title>Draft genome of Streptomyces sp. ventii, isolated from the Axial Seamount in the Pacific Ocean, and resequencing of the two type strains Streptomyces lonarensis strain NCL 716 and Streptomyces bohaiensis strain 11A07.</title>
        <authorList>
            <person name="Loughran R.M."/>
            <person name="Pfannmuller K.M."/>
            <person name="Wasson B.J."/>
            <person name="Deadmond M.C."/>
            <person name="Paddock B.E."/>
            <person name="Koyack M.J."/>
            <person name="Gallegos D.A."/>
            <person name="Mitchell E.A."/>
            <person name="Ushijima B."/>
            <person name="Saw J.H."/>
            <person name="Mcphail K.L."/>
            <person name="Videau P."/>
        </authorList>
    </citation>
    <scope>NUCLEOTIDE SEQUENCE [LARGE SCALE GENOMIC DNA]</scope>
    <source>
        <strain evidence="8">5675061</strain>
    </source>
</reference>
<dbReference type="EC" id="2.7.4.7" evidence="7"/>
<dbReference type="InterPro" id="IPR013749">
    <property type="entry name" value="PM/HMP-P_kinase-1"/>
</dbReference>
<dbReference type="PANTHER" id="PTHR20858">
    <property type="entry name" value="PHOSPHOMETHYLPYRIMIDINE KINASE"/>
    <property type="match status" value="1"/>
</dbReference>
<dbReference type="PANTHER" id="PTHR20858:SF17">
    <property type="entry name" value="HYDROXYMETHYLPYRIMIDINE_PHOSPHOMETHYLPYRIMIDINE KINASE THI20-RELATED"/>
    <property type="match status" value="1"/>
</dbReference>
<dbReference type="EMBL" id="JAAVJB010000008">
    <property type="protein sequence ID" value="NJP65131.1"/>
    <property type="molecule type" value="Genomic_DNA"/>
</dbReference>
<dbReference type="InterPro" id="IPR004399">
    <property type="entry name" value="HMP/HMP-P_kinase_dom"/>
</dbReference>
<evidence type="ECO:0000256" key="4">
    <source>
        <dbReference type="ARBA" id="ARBA00004769"/>
    </source>
</evidence>
<dbReference type="Pfam" id="PF08543">
    <property type="entry name" value="Phos_pyr_kin"/>
    <property type="match status" value="1"/>
</dbReference>
<dbReference type="GO" id="GO:0008972">
    <property type="term" value="F:phosphomethylpyrimidine kinase activity"/>
    <property type="evidence" value="ECO:0007669"/>
    <property type="project" value="UniProtKB-EC"/>
</dbReference>
<keyword evidence="8" id="KW-1185">Reference proteome</keyword>
<dbReference type="SUPFAM" id="SSF53613">
    <property type="entry name" value="Ribokinase-like"/>
    <property type="match status" value="1"/>
</dbReference>
<dbReference type="InterPro" id="IPR029056">
    <property type="entry name" value="Ribokinase-like"/>
</dbReference>
<evidence type="ECO:0000256" key="2">
    <source>
        <dbReference type="ARBA" id="ARBA00000565"/>
    </source>
</evidence>
<keyword evidence="7" id="KW-0808">Transferase</keyword>
<dbReference type="NCBIfam" id="TIGR00097">
    <property type="entry name" value="HMP-P_kinase"/>
    <property type="match status" value="1"/>
</dbReference>
<feature type="domain" description="Pyridoxamine kinase/Phosphomethylpyrimidine kinase" evidence="6">
    <location>
        <begin position="17"/>
        <end position="259"/>
    </location>
</feature>
<sequence>MPGRPAPPRVLTVAGSDSGGGAGIQADLKTMLALGTHGMSVITAVTAQNSLGVQGAWPLPATAVVAQFRAVVDDIGAQAVKTGMLASAELVETVADLLASVDVPVVVDPVGVSKHGDALLAHDALDAVRHLLLPVATVATPNLDEVTQLTGIAVADEEGLRAAAAAVLALGPRWALIKGGHLPGDAVDLLTDGSAEHWLRAPRLDNRHTHGTGCTLASAIAAGLATGSTVPEAVARAKEYVTGAIAAGFALGGGIGPVDHGHLTRRADGGTNGPG</sequence>
<evidence type="ECO:0000256" key="5">
    <source>
        <dbReference type="ARBA" id="ARBA00022977"/>
    </source>
</evidence>
<evidence type="ECO:0000259" key="6">
    <source>
        <dbReference type="Pfam" id="PF08543"/>
    </source>
</evidence>
<accession>A0ABX1AGN7</accession>
<dbReference type="EC" id="2.7.1.49" evidence="7"/>
<gene>
    <name evidence="7" type="primary">thiD</name>
    <name evidence="7" type="ORF">HCJ92_02215</name>
</gene>
<evidence type="ECO:0000256" key="1">
    <source>
        <dbReference type="ARBA" id="ARBA00000151"/>
    </source>
</evidence>
<keyword evidence="5" id="KW-0784">Thiamine biosynthesis</keyword>
<comment type="catalytic activity">
    <reaction evidence="2">
        <text>4-amino-2-methyl-5-(phosphooxymethyl)pyrimidine + ATP = 4-amino-2-methyl-5-(diphosphooxymethyl)pyrimidine + ADP</text>
        <dbReference type="Rhea" id="RHEA:19893"/>
        <dbReference type="ChEBI" id="CHEBI:30616"/>
        <dbReference type="ChEBI" id="CHEBI:57841"/>
        <dbReference type="ChEBI" id="CHEBI:58354"/>
        <dbReference type="ChEBI" id="CHEBI:456216"/>
        <dbReference type="EC" id="2.7.4.7"/>
    </reaction>
</comment>